<reference evidence="3" key="1">
    <citation type="journal article" date="2019" name="Int. J. Syst. Evol. Microbiol.">
        <title>The Global Catalogue of Microorganisms (GCM) 10K type strain sequencing project: providing services to taxonomists for standard genome sequencing and annotation.</title>
        <authorList>
            <consortium name="The Broad Institute Genomics Platform"/>
            <consortium name="The Broad Institute Genome Sequencing Center for Infectious Disease"/>
            <person name="Wu L."/>
            <person name="Ma J."/>
        </authorList>
    </citation>
    <scope>NUCLEOTIDE SEQUENCE [LARGE SCALE GENOMIC DNA]</scope>
    <source>
        <strain evidence="3">JCM 18283</strain>
    </source>
</reference>
<name>A0ABP9G6P6_9SPHI</name>
<dbReference type="SUPFAM" id="SSF47336">
    <property type="entry name" value="ACP-like"/>
    <property type="match status" value="1"/>
</dbReference>
<gene>
    <name evidence="2" type="ORF">GCM10023313_37750</name>
</gene>
<keyword evidence="1" id="KW-0472">Membrane</keyword>
<dbReference type="EMBL" id="BAABJI010000004">
    <property type="protein sequence ID" value="GAA4929475.1"/>
    <property type="molecule type" value="Genomic_DNA"/>
</dbReference>
<keyword evidence="3" id="KW-1185">Reference proteome</keyword>
<dbReference type="Gene3D" id="1.10.1200.10">
    <property type="entry name" value="ACP-like"/>
    <property type="match status" value="1"/>
</dbReference>
<keyword evidence="1" id="KW-1133">Transmembrane helix</keyword>
<organism evidence="2 3">
    <name type="scientific">Mucilaginibacter defluvii</name>
    <dbReference type="NCBI Taxonomy" id="1196019"/>
    <lineage>
        <taxon>Bacteria</taxon>
        <taxon>Pseudomonadati</taxon>
        <taxon>Bacteroidota</taxon>
        <taxon>Sphingobacteriia</taxon>
        <taxon>Sphingobacteriales</taxon>
        <taxon>Sphingobacteriaceae</taxon>
        <taxon>Mucilaginibacter</taxon>
    </lineage>
</organism>
<dbReference type="RefSeq" id="WP_345333867.1">
    <property type="nucleotide sequence ID" value="NZ_BAABJI010000004.1"/>
</dbReference>
<evidence type="ECO:0000256" key="1">
    <source>
        <dbReference type="SAM" id="Phobius"/>
    </source>
</evidence>
<proteinExistence type="predicted"/>
<dbReference type="InterPro" id="IPR036736">
    <property type="entry name" value="ACP-like_sf"/>
</dbReference>
<dbReference type="Proteomes" id="UP001501436">
    <property type="component" value="Unassembled WGS sequence"/>
</dbReference>
<feature type="transmembrane region" description="Helical" evidence="1">
    <location>
        <begin position="123"/>
        <end position="139"/>
    </location>
</feature>
<evidence type="ECO:0000313" key="2">
    <source>
        <dbReference type="EMBL" id="GAA4929475.1"/>
    </source>
</evidence>
<keyword evidence="1" id="KW-0812">Transmembrane</keyword>
<accession>A0ABP9G6P6</accession>
<sequence length="225" mass="25426">MDHKLIQLKNVDREDIHDVIQKIERSFGITFNPDDFQNVSTIGDLCNLVHSKLKLEHLDTCTTQHAFYMLRNAITTSTTIDRCAINTNTCLKDVFPEEERLQLVADIEQEMGLRLNVLQPKDAVIFGLAALFILSLVATYFNWQIGMAGLTAFAAGSYMAIKRGKQLAVKTVGQLAEKIAREHYLKCRRDAATVNRKEVNQKIRELFQHDLDLDASVLKSGASFN</sequence>
<evidence type="ECO:0008006" key="4">
    <source>
        <dbReference type="Google" id="ProtNLM"/>
    </source>
</evidence>
<comment type="caution">
    <text evidence="2">The sequence shown here is derived from an EMBL/GenBank/DDBJ whole genome shotgun (WGS) entry which is preliminary data.</text>
</comment>
<protein>
    <recommendedName>
        <fullName evidence="4">Acyl carrier protein</fullName>
    </recommendedName>
</protein>
<evidence type="ECO:0000313" key="3">
    <source>
        <dbReference type="Proteomes" id="UP001501436"/>
    </source>
</evidence>